<protein>
    <recommendedName>
        <fullName evidence="3">Cytokinin riboside 5'-monophosphate phosphoribohydrolase</fullName>
    </recommendedName>
</protein>
<reference evidence="1 2" key="1">
    <citation type="journal article" date="2008" name="Science">
        <title>The Physcomitrella genome reveals evolutionary insights into the conquest of land by plants.</title>
        <authorList>
            <person name="Rensing S."/>
            <person name="Lang D."/>
            <person name="Zimmer A."/>
            <person name="Terry A."/>
            <person name="Salamov A."/>
            <person name="Shapiro H."/>
            <person name="Nishiyama T."/>
            <person name="Perroud P.-F."/>
            <person name="Lindquist E."/>
            <person name="Kamisugi Y."/>
            <person name="Tanahashi T."/>
            <person name="Sakakibara K."/>
            <person name="Fujita T."/>
            <person name="Oishi K."/>
            <person name="Shin-I T."/>
            <person name="Kuroki Y."/>
            <person name="Toyoda A."/>
            <person name="Suzuki Y."/>
            <person name="Hashimoto A."/>
            <person name="Yamaguchi K."/>
            <person name="Sugano A."/>
            <person name="Kohara Y."/>
            <person name="Fujiyama A."/>
            <person name="Anterola A."/>
            <person name="Aoki S."/>
            <person name="Ashton N."/>
            <person name="Barbazuk W.B."/>
            <person name="Barker E."/>
            <person name="Bennetzen J."/>
            <person name="Bezanilla M."/>
            <person name="Blankenship R."/>
            <person name="Cho S.H."/>
            <person name="Dutcher S."/>
            <person name="Estelle M."/>
            <person name="Fawcett J.A."/>
            <person name="Gundlach H."/>
            <person name="Hanada K."/>
            <person name="Heyl A."/>
            <person name="Hicks K.A."/>
            <person name="Hugh J."/>
            <person name="Lohr M."/>
            <person name="Mayer K."/>
            <person name="Melkozernov A."/>
            <person name="Murata T."/>
            <person name="Nelson D."/>
            <person name="Pils B."/>
            <person name="Prigge M."/>
            <person name="Reiss B."/>
            <person name="Renner T."/>
            <person name="Rombauts S."/>
            <person name="Rushton P."/>
            <person name="Sanderfoot A."/>
            <person name="Schween G."/>
            <person name="Shiu S.-H."/>
            <person name="Stueber K."/>
            <person name="Theodoulou F.L."/>
            <person name="Tu H."/>
            <person name="Van de Peer Y."/>
            <person name="Verrier P.J."/>
            <person name="Waters E."/>
            <person name="Wood A."/>
            <person name="Yang L."/>
            <person name="Cove D."/>
            <person name="Cuming A."/>
            <person name="Hasebe M."/>
            <person name="Lucas S."/>
            <person name="Mishler D.B."/>
            <person name="Reski R."/>
            <person name="Grigoriev I."/>
            <person name="Quatrano R.S."/>
            <person name="Boore J.L."/>
        </authorList>
    </citation>
    <scope>NUCLEOTIDE SEQUENCE [LARGE SCALE GENOMIC DNA]</scope>
    <source>
        <strain evidence="1 2">cv. Gransden 2004</strain>
    </source>
</reference>
<reference evidence="1" key="3">
    <citation type="submission" date="2020-12" db="UniProtKB">
        <authorList>
            <consortium name="EnsemblPlants"/>
        </authorList>
    </citation>
    <scope>IDENTIFICATION</scope>
</reference>
<evidence type="ECO:0008006" key="3">
    <source>
        <dbReference type="Google" id="ProtNLM"/>
    </source>
</evidence>
<dbReference type="InParanoid" id="A0A7I4ARB4"/>
<accession>A0A7I4ARB4</accession>
<dbReference type="InterPro" id="IPR031100">
    <property type="entry name" value="LOG_fam"/>
</dbReference>
<dbReference type="PANTHER" id="PTHR31208">
    <property type="entry name" value="EXPRESSED PROTEIN"/>
    <property type="match status" value="1"/>
</dbReference>
<evidence type="ECO:0000313" key="2">
    <source>
        <dbReference type="Proteomes" id="UP000006727"/>
    </source>
</evidence>
<dbReference type="Gene3D" id="3.40.50.450">
    <property type="match status" value="1"/>
</dbReference>
<dbReference type="EnsemblPlants" id="Pp3c14_23810V3.2">
    <property type="protein sequence ID" value="Pp3c14_23810V3.2"/>
    <property type="gene ID" value="Pp3c14_23810"/>
</dbReference>
<organism evidence="1 2">
    <name type="scientific">Physcomitrium patens</name>
    <name type="common">Spreading-leaved earth moss</name>
    <name type="synonym">Physcomitrella patens</name>
    <dbReference type="NCBI Taxonomy" id="3218"/>
    <lineage>
        <taxon>Eukaryota</taxon>
        <taxon>Viridiplantae</taxon>
        <taxon>Streptophyta</taxon>
        <taxon>Embryophyta</taxon>
        <taxon>Bryophyta</taxon>
        <taxon>Bryophytina</taxon>
        <taxon>Bryopsida</taxon>
        <taxon>Funariidae</taxon>
        <taxon>Funariales</taxon>
        <taxon>Funariaceae</taxon>
        <taxon>Physcomitrium</taxon>
    </lineage>
</organism>
<dbReference type="EMBL" id="ABEU02000014">
    <property type="status" value="NOT_ANNOTATED_CDS"/>
    <property type="molecule type" value="Genomic_DNA"/>
</dbReference>
<dbReference type="SUPFAM" id="SSF102405">
    <property type="entry name" value="MCP/YpsA-like"/>
    <property type="match status" value="1"/>
</dbReference>
<name>A0A7I4ARB4_PHYPA</name>
<sequence length="294" mass="32805">MEINASVKASSLRRSISFCNGKPSSGFASFKLLRSSLFRSNTSYSFLSSVFSCSGSRPRTPIPEEVRKEIINCYKLVEKLGRGAVYFGSARTKIDHSHYLQAKELAHDVALLLDCTSWTGGGPGMMDAATQGALEAKKPVGCFNIAKEAGTWVTRYVHPYLATQMYFTCRFFTARKHGLVEAGVRNNVPDRTAFICLPGGMGTLDELFEVVALKQLDRIGSSFPVPFLILNYDNFYTDLLKFLTKCEDWGTVRAGEFESICHVSTSNLDALEYLADFYGISEQDRLFRNRPQNL</sequence>
<reference evidence="1 2" key="2">
    <citation type="journal article" date="2018" name="Plant J.">
        <title>The Physcomitrella patens chromosome-scale assembly reveals moss genome structure and evolution.</title>
        <authorList>
            <person name="Lang D."/>
            <person name="Ullrich K.K."/>
            <person name="Murat F."/>
            <person name="Fuchs J."/>
            <person name="Jenkins J."/>
            <person name="Haas F.B."/>
            <person name="Piednoel M."/>
            <person name="Gundlach H."/>
            <person name="Van Bel M."/>
            <person name="Meyberg R."/>
            <person name="Vives C."/>
            <person name="Morata J."/>
            <person name="Symeonidi A."/>
            <person name="Hiss M."/>
            <person name="Muchero W."/>
            <person name="Kamisugi Y."/>
            <person name="Saleh O."/>
            <person name="Blanc G."/>
            <person name="Decker E.L."/>
            <person name="van Gessel N."/>
            <person name="Grimwood J."/>
            <person name="Hayes R.D."/>
            <person name="Graham S.W."/>
            <person name="Gunter L.E."/>
            <person name="McDaniel S.F."/>
            <person name="Hoernstein S.N.W."/>
            <person name="Larsson A."/>
            <person name="Li F.W."/>
            <person name="Perroud P.F."/>
            <person name="Phillips J."/>
            <person name="Ranjan P."/>
            <person name="Rokshar D.S."/>
            <person name="Rothfels C.J."/>
            <person name="Schneider L."/>
            <person name="Shu S."/>
            <person name="Stevenson D.W."/>
            <person name="Thummler F."/>
            <person name="Tillich M."/>
            <person name="Villarreal Aguilar J.C."/>
            <person name="Widiez T."/>
            <person name="Wong G.K."/>
            <person name="Wymore A."/>
            <person name="Zhang Y."/>
            <person name="Zimmer A.D."/>
            <person name="Quatrano R.S."/>
            <person name="Mayer K.F.X."/>
            <person name="Goodstein D."/>
            <person name="Casacuberta J.M."/>
            <person name="Vandepoele K."/>
            <person name="Reski R."/>
            <person name="Cuming A.C."/>
            <person name="Tuskan G.A."/>
            <person name="Maumus F."/>
            <person name="Salse J."/>
            <person name="Schmutz J."/>
            <person name="Rensing S.A."/>
        </authorList>
    </citation>
    <scope>NUCLEOTIDE SEQUENCE [LARGE SCALE GENOMIC DNA]</scope>
    <source>
        <strain evidence="1 2">cv. Gransden 2004</strain>
    </source>
</reference>
<keyword evidence="2" id="KW-1185">Reference proteome</keyword>
<dbReference type="AlphaFoldDB" id="A0A7I4ARB4"/>
<dbReference type="PANTHER" id="PTHR31208:SF11">
    <property type="entry name" value="CYTOKININ RIBOSIDE 5'-MONOPHOSPHATE PHOSPHORIBOHYDROLASE"/>
    <property type="match status" value="1"/>
</dbReference>
<dbReference type="Proteomes" id="UP000006727">
    <property type="component" value="Chromosome 14"/>
</dbReference>
<proteinExistence type="predicted"/>
<dbReference type="Gramene" id="Pp3c14_23810V3.2">
    <property type="protein sequence ID" value="Pp3c14_23810V3.2"/>
    <property type="gene ID" value="Pp3c14_23810"/>
</dbReference>
<evidence type="ECO:0000313" key="1">
    <source>
        <dbReference type="EnsemblPlants" id="Pp3c14_23810V3.2"/>
    </source>
</evidence>
<dbReference type="Pfam" id="PF03641">
    <property type="entry name" value="Lysine_decarbox"/>
    <property type="match status" value="1"/>
</dbReference>